<protein>
    <submittedName>
        <fullName evidence="1 3">Uncharacterized protein</fullName>
    </submittedName>
</protein>
<dbReference type="EMBL" id="MU003709">
    <property type="protein sequence ID" value="KAF2805638.1"/>
    <property type="molecule type" value="Genomic_DNA"/>
</dbReference>
<dbReference type="InterPro" id="IPR036389">
    <property type="entry name" value="RNase_III_sf"/>
</dbReference>
<evidence type="ECO:0000313" key="1">
    <source>
        <dbReference type="EMBL" id="KAF2805638.1"/>
    </source>
</evidence>
<dbReference type="Proteomes" id="UP000504636">
    <property type="component" value="Unplaced"/>
</dbReference>
<dbReference type="RefSeq" id="XP_033572602.1">
    <property type="nucleotide sequence ID" value="XM_033715975.1"/>
</dbReference>
<evidence type="ECO:0000313" key="2">
    <source>
        <dbReference type="Proteomes" id="UP000504636"/>
    </source>
</evidence>
<accession>A0A6A6YAN8</accession>
<reference evidence="3" key="3">
    <citation type="submission" date="2025-04" db="UniProtKB">
        <authorList>
            <consortium name="RefSeq"/>
        </authorList>
    </citation>
    <scope>IDENTIFICATION</scope>
    <source>
        <strain evidence="3">CBS 304.34</strain>
    </source>
</reference>
<dbReference type="SUPFAM" id="SSF69065">
    <property type="entry name" value="RNase III domain-like"/>
    <property type="match status" value="1"/>
</dbReference>
<dbReference type="GO" id="GO:0006396">
    <property type="term" value="P:RNA processing"/>
    <property type="evidence" value="ECO:0007669"/>
    <property type="project" value="InterPro"/>
</dbReference>
<dbReference type="OrthoDB" id="67027at2759"/>
<proteinExistence type="predicted"/>
<dbReference type="GO" id="GO:0004525">
    <property type="term" value="F:ribonuclease III activity"/>
    <property type="evidence" value="ECO:0007669"/>
    <property type="project" value="InterPro"/>
</dbReference>
<dbReference type="CDD" id="cd00593">
    <property type="entry name" value="RIBOc"/>
    <property type="match status" value="1"/>
</dbReference>
<organism evidence="1">
    <name type="scientific">Mytilinidion resinicola</name>
    <dbReference type="NCBI Taxonomy" id="574789"/>
    <lineage>
        <taxon>Eukaryota</taxon>
        <taxon>Fungi</taxon>
        <taxon>Dikarya</taxon>
        <taxon>Ascomycota</taxon>
        <taxon>Pezizomycotina</taxon>
        <taxon>Dothideomycetes</taxon>
        <taxon>Pleosporomycetidae</taxon>
        <taxon>Mytilinidiales</taxon>
        <taxon>Mytilinidiaceae</taxon>
        <taxon>Mytilinidion</taxon>
    </lineage>
</organism>
<keyword evidence="2" id="KW-1185">Reference proteome</keyword>
<reference evidence="3" key="2">
    <citation type="submission" date="2020-04" db="EMBL/GenBank/DDBJ databases">
        <authorList>
            <consortium name="NCBI Genome Project"/>
        </authorList>
    </citation>
    <scope>NUCLEOTIDE SEQUENCE</scope>
    <source>
        <strain evidence="3">CBS 304.34</strain>
    </source>
</reference>
<name>A0A6A6YAN8_9PEZI</name>
<evidence type="ECO:0000313" key="3">
    <source>
        <dbReference type="RefSeq" id="XP_033572602.1"/>
    </source>
</evidence>
<dbReference type="AlphaFoldDB" id="A0A6A6YAN8"/>
<gene>
    <name evidence="1 3" type="ORF">BDZ99DRAFT_396037</name>
</gene>
<sequence length="120" mass="12969">EALQAAGLPVRTCDGGTRFDGNKRLAVVGDAAMKTVHVMHWHSGNETRGRVFMNLRSNKNLDRVGTMIHLGNHINKNPSQGNSVPPTTMADTVEAILGVVLKDSDLDHVALVMRNIGLMS</sequence>
<dbReference type="InterPro" id="IPR000999">
    <property type="entry name" value="RNase_III_dom"/>
</dbReference>
<dbReference type="GeneID" id="54456868"/>
<reference evidence="1 3" key="1">
    <citation type="journal article" date="2020" name="Stud. Mycol.">
        <title>101 Dothideomycetes genomes: a test case for predicting lifestyles and emergence of pathogens.</title>
        <authorList>
            <person name="Haridas S."/>
            <person name="Albert R."/>
            <person name="Binder M."/>
            <person name="Bloem J."/>
            <person name="Labutti K."/>
            <person name="Salamov A."/>
            <person name="Andreopoulos B."/>
            <person name="Baker S."/>
            <person name="Barry K."/>
            <person name="Bills G."/>
            <person name="Bluhm B."/>
            <person name="Cannon C."/>
            <person name="Castanera R."/>
            <person name="Culley D."/>
            <person name="Daum C."/>
            <person name="Ezra D."/>
            <person name="Gonzalez J."/>
            <person name="Henrissat B."/>
            <person name="Kuo A."/>
            <person name="Liang C."/>
            <person name="Lipzen A."/>
            <person name="Lutzoni F."/>
            <person name="Magnuson J."/>
            <person name="Mondo S."/>
            <person name="Nolan M."/>
            <person name="Ohm R."/>
            <person name="Pangilinan J."/>
            <person name="Park H.-J."/>
            <person name="Ramirez L."/>
            <person name="Alfaro M."/>
            <person name="Sun H."/>
            <person name="Tritt A."/>
            <person name="Yoshinaga Y."/>
            <person name="Zwiers L.-H."/>
            <person name="Turgeon B."/>
            <person name="Goodwin S."/>
            <person name="Spatafora J."/>
            <person name="Crous P."/>
            <person name="Grigoriev I."/>
        </authorList>
    </citation>
    <scope>NUCLEOTIDE SEQUENCE</scope>
    <source>
        <strain evidence="1 3">CBS 304.34</strain>
    </source>
</reference>
<dbReference type="Gene3D" id="1.10.1520.10">
    <property type="entry name" value="Ribonuclease III domain"/>
    <property type="match status" value="1"/>
</dbReference>
<feature type="non-terminal residue" evidence="1">
    <location>
        <position position="1"/>
    </location>
</feature>